<keyword evidence="3" id="KW-0472">Membrane</keyword>
<evidence type="ECO:0000256" key="3">
    <source>
        <dbReference type="ARBA" id="ARBA00022475"/>
    </source>
</evidence>
<evidence type="ECO:0000313" key="6">
    <source>
        <dbReference type="Proteomes" id="UP000009144"/>
    </source>
</evidence>
<keyword evidence="3" id="KW-1003">Cell membrane</keyword>
<dbReference type="STRING" id="754476.Q7A_3013"/>
<organism evidence="5 6">
    <name type="scientific">Methylophaga nitratireducenticrescens</name>
    <dbReference type="NCBI Taxonomy" id="754476"/>
    <lineage>
        <taxon>Bacteria</taxon>
        <taxon>Pseudomonadati</taxon>
        <taxon>Pseudomonadota</taxon>
        <taxon>Gammaproteobacteria</taxon>
        <taxon>Thiotrichales</taxon>
        <taxon>Piscirickettsiaceae</taxon>
        <taxon>Methylophaga</taxon>
    </lineage>
</organism>
<reference evidence="5 6" key="1">
    <citation type="journal article" date="2012" name="J. Bacteriol.">
        <title>Complete genome sequences of Methylophaga sp. strain JAM1 and Methylophaga sp. strain JAM7.</title>
        <authorList>
            <person name="Villeneuve C."/>
            <person name="Martineau C."/>
            <person name="Mauffrey F."/>
            <person name="Villemur R."/>
        </authorList>
    </citation>
    <scope>NUCLEOTIDE SEQUENCE [LARGE SCALE GENOMIC DNA]</scope>
    <source>
        <strain evidence="5 6">JAM1</strain>
    </source>
</reference>
<dbReference type="KEGG" id="mej:Q7A_3013"/>
<evidence type="ECO:0000256" key="2">
    <source>
        <dbReference type="ARBA" id="ARBA00006939"/>
    </source>
</evidence>
<comment type="subcellular location">
    <subcellularLocation>
        <location evidence="1">Cell membrane</location>
        <topology evidence="1">Multi-pass membrane protein</topology>
    </subcellularLocation>
</comment>
<dbReference type="PANTHER" id="PTHR11040:SF211">
    <property type="entry name" value="ZINC TRANSPORTER ZIP11"/>
    <property type="match status" value="1"/>
</dbReference>
<dbReference type="OrthoDB" id="5766358at2"/>
<name>I1XN19_METNJ</name>
<evidence type="ECO:0000256" key="4">
    <source>
        <dbReference type="ARBA" id="ARBA00022833"/>
    </source>
</evidence>
<dbReference type="AlphaFoldDB" id="I1XN19"/>
<reference evidence="5 6" key="2">
    <citation type="journal article" date="2013" name="Int. J. Syst. Evol. Microbiol.">
        <title>Methylophaga nitratireducenticrescens sp. nov. and Methylophaga frappieri sp. nov., isolated from the biofilm of the methanol-fed denitrification system treating the seawater at the Montreal Biodome.</title>
        <authorList>
            <person name="Villeneuve C."/>
            <person name="Martineau C."/>
            <person name="Mauffrey F."/>
            <person name="Villemur R."/>
        </authorList>
    </citation>
    <scope>NUCLEOTIDE SEQUENCE [LARGE SCALE GENOMIC DNA]</scope>
    <source>
        <strain evidence="5 6">JAM1</strain>
    </source>
</reference>
<dbReference type="eggNOG" id="COG0428">
    <property type="taxonomic scope" value="Bacteria"/>
</dbReference>
<protein>
    <submittedName>
        <fullName evidence="5">Divalent heavy-metal cations transporter</fullName>
    </submittedName>
</protein>
<sequence length="240" mass="25915">MDSESVLKIILLTTAAGICIPIGGWVASFEQVHSQWLERELRHFIIAFGGGILLGAVTIVLVPEGINNMHDSLWSIPVILSGGLVFFGVERLMGSHNNESPQLMGMILDYIPEAIALGGLMALNPASGPLLALLIGLQNLPEGFNAYRELKQHNKHDNVLLKMTALVVLGPIAGLVGYWFLADHQSLLGAIMLFASGGILYLIFQDIAPQSKLEKHWAPPLGAVLGFCLALFGHLLMATY</sequence>
<evidence type="ECO:0000313" key="5">
    <source>
        <dbReference type="EMBL" id="AFI85788.1"/>
    </source>
</evidence>
<dbReference type="EMBL" id="CP003390">
    <property type="protein sequence ID" value="AFI85788.1"/>
    <property type="molecule type" value="Genomic_DNA"/>
</dbReference>
<proteinExistence type="inferred from homology"/>
<comment type="similarity">
    <text evidence="2">Belongs to the ZIP transporter (TC 2.A.5) family.</text>
</comment>
<keyword evidence="4" id="KW-0862">Zinc</keyword>
<dbReference type="RefSeq" id="WP_014708149.1">
    <property type="nucleotide sequence ID" value="NC_017857.3"/>
</dbReference>
<dbReference type="GO" id="GO:0005886">
    <property type="term" value="C:plasma membrane"/>
    <property type="evidence" value="ECO:0007669"/>
    <property type="project" value="UniProtKB-SubCell"/>
</dbReference>
<dbReference type="Proteomes" id="UP000009144">
    <property type="component" value="Chromosome"/>
</dbReference>
<evidence type="ECO:0000256" key="1">
    <source>
        <dbReference type="ARBA" id="ARBA00004651"/>
    </source>
</evidence>
<dbReference type="GO" id="GO:0005385">
    <property type="term" value="F:zinc ion transmembrane transporter activity"/>
    <property type="evidence" value="ECO:0007669"/>
    <property type="project" value="TreeGrafter"/>
</dbReference>
<dbReference type="HOGENOM" id="CLU_015114_8_0_6"/>
<dbReference type="PANTHER" id="PTHR11040">
    <property type="entry name" value="ZINC/IRON TRANSPORTER"/>
    <property type="match status" value="1"/>
</dbReference>
<accession>I1XN19</accession>
<dbReference type="PATRIC" id="fig|754476.3.peg.2959"/>
<keyword evidence="6" id="KW-1185">Reference proteome</keyword>
<gene>
    <name evidence="5" type="ordered locus">Q7A_3013</name>
</gene>